<dbReference type="Proteomes" id="UP000198771">
    <property type="component" value="Unassembled WGS sequence"/>
</dbReference>
<dbReference type="AlphaFoldDB" id="A0A1G6CMX7"/>
<dbReference type="NCBIfam" id="TIGR02532">
    <property type="entry name" value="IV_pilin_GFxxxE"/>
    <property type="match status" value="1"/>
</dbReference>
<accession>A0A1G6CMX7</accession>
<dbReference type="RefSeq" id="WP_092119869.1">
    <property type="nucleotide sequence ID" value="NZ_FMXO01000008.1"/>
</dbReference>
<feature type="transmembrane region" description="Helical" evidence="1">
    <location>
        <begin position="12"/>
        <end position="33"/>
    </location>
</feature>
<name>A0A1G6CMX7_9BACT</name>
<dbReference type="STRING" id="617002.SAMN05660653_01648"/>
<evidence type="ECO:0000313" key="2">
    <source>
        <dbReference type="EMBL" id="SDB34253.1"/>
    </source>
</evidence>
<keyword evidence="1" id="KW-0812">Transmembrane</keyword>
<reference evidence="2 3" key="1">
    <citation type="submission" date="2016-10" db="EMBL/GenBank/DDBJ databases">
        <authorList>
            <person name="de Groot N.N."/>
        </authorList>
    </citation>
    <scope>NUCLEOTIDE SEQUENCE [LARGE SCALE GENOMIC DNA]</scope>
    <source>
        <strain evidence="2 3">ASO4-2</strain>
    </source>
</reference>
<keyword evidence="1" id="KW-1133">Transmembrane helix</keyword>
<dbReference type="PROSITE" id="PS00409">
    <property type="entry name" value="PROKAR_NTER_METHYL"/>
    <property type="match status" value="1"/>
</dbReference>
<evidence type="ECO:0000313" key="3">
    <source>
        <dbReference type="Proteomes" id="UP000198771"/>
    </source>
</evidence>
<keyword evidence="1" id="KW-0472">Membrane</keyword>
<organism evidence="2 3">
    <name type="scientific">Desulfonatronum thiosulfatophilum</name>
    <dbReference type="NCBI Taxonomy" id="617002"/>
    <lineage>
        <taxon>Bacteria</taxon>
        <taxon>Pseudomonadati</taxon>
        <taxon>Thermodesulfobacteriota</taxon>
        <taxon>Desulfovibrionia</taxon>
        <taxon>Desulfovibrionales</taxon>
        <taxon>Desulfonatronaceae</taxon>
        <taxon>Desulfonatronum</taxon>
    </lineage>
</organism>
<dbReference type="Pfam" id="PF07963">
    <property type="entry name" value="N_methyl"/>
    <property type="match status" value="1"/>
</dbReference>
<proteinExistence type="predicted"/>
<dbReference type="InterPro" id="IPR012902">
    <property type="entry name" value="N_methyl_site"/>
</dbReference>
<gene>
    <name evidence="2" type="ORF">SAMN05660653_01648</name>
</gene>
<dbReference type="EMBL" id="FMXO01000008">
    <property type="protein sequence ID" value="SDB34253.1"/>
    <property type="molecule type" value="Genomic_DNA"/>
</dbReference>
<keyword evidence="3" id="KW-1185">Reference proteome</keyword>
<sequence>MKMIHPQKGFTLIEVIITIVITALMGVVVFTYMGNVLTRSHLPLTEVRNLSETVGVAERIVNSYENYVKDEIDWNDFKVVLATYDGVQWVPIDNIGTDFEDATFEILNVTVIRNNQHVSLLFTER</sequence>
<protein>
    <submittedName>
        <fullName evidence="2">Prepilin-type N-terminal cleavage/methylation domain-containing protein</fullName>
    </submittedName>
</protein>
<evidence type="ECO:0000256" key="1">
    <source>
        <dbReference type="SAM" id="Phobius"/>
    </source>
</evidence>